<keyword evidence="9" id="KW-1185">Reference proteome</keyword>
<name>A0A1H4G9I9_9FLAO</name>
<keyword evidence="2" id="KW-0813">Transport</keyword>
<dbReference type="PROSITE" id="PS50850">
    <property type="entry name" value="MFS"/>
    <property type="match status" value="1"/>
</dbReference>
<dbReference type="Proteomes" id="UP000198951">
    <property type="component" value="Unassembled WGS sequence"/>
</dbReference>
<feature type="transmembrane region" description="Helical" evidence="6">
    <location>
        <begin position="193"/>
        <end position="213"/>
    </location>
</feature>
<keyword evidence="4 6" id="KW-1133">Transmembrane helix</keyword>
<dbReference type="EMBL" id="FNRD01000017">
    <property type="protein sequence ID" value="SEB05362.1"/>
    <property type="molecule type" value="Genomic_DNA"/>
</dbReference>
<evidence type="ECO:0000256" key="5">
    <source>
        <dbReference type="ARBA" id="ARBA00023136"/>
    </source>
</evidence>
<dbReference type="OrthoDB" id="9768783at2"/>
<evidence type="ECO:0000256" key="2">
    <source>
        <dbReference type="ARBA" id="ARBA00022448"/>
    </source>
</evidence>
<dbReference type="SUPFAM" id="SSF103473">
    <property type="entry name" value="MFS general substrate transporter"/>
    <property type="match status" value="1"/>
</dbReference>
<feature type="transmembrane region" description="Helical" evidence="6">
    <location>
        <begin position="60"/>
        <end position="80"/>
    </location>
</feature>
<comment type="subcellular location">
    <subcellularLocation>
        <location evidence="1">Endomembrane system</location>
        <topology evidence="1">Multi-pass membrane protein</topology>
    </subcellularLocation>
</comment>
<dbReference type="RefSeq" id="WP_091093684.1">
    <property type="nucleotide sequence ID" value="NZ_FNRD01000017.1"/>
</dbReference>
<feature type="transmembrane region" description="Helical" evidence="6">
    <location>
        <begin position="250"/>
        <end position="271"/>
    </location>
</feature>
<feature type="transmembrane region" description="Helical" evidence="6">
    <location>
        <begin position="387"/>
        <end position="403"/>
    </location>
</feature>
<evidence type="ECO:0000313" key="9">
    <source>
        <dbReference type="Proteomes" id="UP000198951"/>
    </source>
</evidence>
<feature type="transmembrane region" description="Helical" evidence="6">
    <location>
        <begin position="337"/>
        <end position="356"/>
    </location>
</feature>
<dbReference type="STRING" id="150146.SAMN05443667_11727"/>
<evidence type="ECO:0000256" key="3">
    <source>
        <dbReference type="ARBA" id="ARBA00022692"/>
    </source>
</evidence>
<keyword evidence="3 6" id="KW-0812">Transmembrane</keyword>
<dbReference type="InterPro" id="IPR050495">
    <property type="entry name" value="ATG22/LtaA_families"/>
</dbReference>
<feature type="transmembrane region" description="Helical" evidence="6">
    <location>
        <begin position="92"/>
        <end position="110"/>
    </location>
</feature>
<evidence type="ECO:0000256" key="1">
    <source>
        <dbReference type="ARBA" id="ARBA00004127"/>
    </source>
</evidence>
<dbReference type="PANTHER" id="PTHR23519:SF1">
    <property type="entry name" value="AUTOPHAGY-RELATED PROTEIN 22"/>
    <property type="match status" value="1"/>
</dbReference>
<gene>
    <name evidence="8" type="ORF">SAMN05443667_11727</name>
</gene>
<sequence length="434" mass="48806">MALQKGDKKLINAWAFYDWANSVYSLVIATAVFPIYYETVTSDNNGIVQFLGYEFNNSSLLSYSLSFSFLIVALMSPILSGIADYTGNKKRFLQFFCYLGSVSVMSLFFFKGQDTLWIGVLGTIFASIGFWGSIVFYNSYLPEIAFPEQHDRVSAKGFMFGYAGSLILLAFNLTMVMMPEWYGISDGSLPARISFLSVGIWWMGFAQVTFHYLPNNVFHKKPEKDYIFKGLRELRAVLDSLKDMKNLKQFLTAFFLYSIGVQTVILLAGLFGKKELGIDTSKLIIIILLINVVAIFGAYLFSRLSERIGNIATLKVTIVIWGFICLAAYLLDAKSEYIDIQFYVLGGTIGMVLGAIQSLSRSTYSKLLPDTEDHATYFSFFDVTEKISIVVGTFVFGFVAAITNSMRNSFFILAVFFLLGFIVLSFIKKTEEIK</sequence>
<dbReference type="InterPro" id="IPR020846">
    <property type="entry name" value="MFS_dom"/>
</dbReference>
<dbReference type="InterPro" id="IPR036259">
    <property type="entry name" value="MFS_trans_sf"/>
</dbReference>
<dbReference type="AlphaFoldDB" id="A0A1H4G9I9"/>
<feature type="transmembrane region" description="Helical" evidence="6">
    <location>
        <begin position="409"/>
        <end position="427"/>
    </location>
</feature>
<evidence type="ECO:0000256" key="6">
    <source>
        <dbReference type="SAM" id="Phobius"/>
    </source>
</evidence>
<evidence type="ECO:0000256" key="4">
    <source>
        <dbReference type="ARBA" id="ARBA00022989"/>
    </source>
</evidence>
<feature type="transmembrane region" description="Helical" evidence="6">
    <location>
        <begin position="12"/>
        <end position="37"/>
    </location>
</feature>
<accession>A0A1H4G9I9</accession>
<keyword evidence="5 6" id="KW-0472">Membrane</keyword>
<evidence type="ECO:0000313" key="8">
    <source>
        <dbReference type="EMBL" id="SEB05362.1"/>
    </source>
</evidence>
<dbReference type="PANTHER" id="PTHR23519">
    <property type="entry name" value="AUTOPHAGY-RELATED PROTEIN 22"/>
    <property type="match status" value="1"/>
</dbReference>
<dbReference type="Pfam" id="PF11700">
    <property type="entry name" value="ATG22"/>
    <property type="match status" value="1"/>
</dbReference>
<protein>
    <submittedName>
        <fullName evidence="8">MFS transporter, UMF1 family</fullName>
    </submittedName>
</protein>
<organism evidence="8 9">
    <name type="scientific">Flavobacterium gillisiae</name>
    <dbReference type="NCBI Taxonomy" id="150146"/>
    <lineage>
        <taxon>Bacteria</taxon>
        <taxon>Pseudomonadati</taxon>
        <taxon>Bacteroidota</taxon>
        <taxon>Flavobacteriia</taxon>
        <taxon>Flavobacteriales</taxon>
        <taxon>Flavobacteriaceae</taxon>
        <taxon>Flavobacterium</taxon>
    </lineage>
</organism>
<evidence type="ECO:0000259" key="7">
    <source>
        <dbReference type="PROSITE" id="PS50850"/>
    </source>
</evidence>
<feature type="transmembrane region" description="Helical" evidence="6">
    <location>
        <begin position="116"/>
        <end position="137"/>
    </location>
</feature>
<feature type="domain" description="Major facilitator superfamily (MFS) profile" evidence="7">
    <location>
        <begin position="246"/>
        <end position="434"/>
    </location>
</feature>
<dbReference type="InterPro" id="IPR024671">
    <property type="entry name" value="Atg22-like"/>
</dbReference>
<feature type="transmembrane region" description="Helical" evidence="6">
    <location>
        <begin position="158"/>
        <end position="178"/>
    </location>
</feature>
<feature type="transmembrane region" description="Helical" evidence="6">
    <location>
        <begin position="313"/>
        <end position="331"/>
    </location>
</feature>
<dbReference type="Gene3D" id="1.20.1250.20">
    <property type="entry name" value="MFS general substrate transporter like domains"/>
    <property type="match status" value="1"/>
</dbReference>
<reference evidence="9" key="1">
    <citation type="submission" date="2016-10" db="EMBL/GenBank/DDBJ databases">
        <authorList>
            <person name="Varghese N."/>
            <person name="Submissions S."/>
        </authorList>
    </citation>
    <scope>NUCLEOTIDE SEQUENCE [LARGE SCALE GENOMIC DNA]</scope>
    <source>
        <strain evidence="9">DSM 22376</strain>
    </source>
</reference>
<feature type="transmembrane region" description="Helical" evidence="6">
    <location>
        <begin position="283"/>
        <end position="301"/>
    </location>
</feature>
<dbReference type="GO" id="GO:0012505">
    <property type="term" value="C:endomembrane system"/>
    <property type="evidence" value="ECO:0007669"/>
    <property type="project" value="UniProtKB-SubCell"/>
</dbReference>
<dbReference type="GO" id="GO:0022857">
    <property type="term" value="F:transmembrane transporter activity"/>
    <property type="evidence" value="ECO:0007669"/>
    <property type="project" value="InterPro"/>
</dbReference>
<proteinExistence type="predicted"/>